<evidence type="ECO:0000256" key="1">
    <source>
        <dbReference type="ARBA" id="ARBA00022553"/>
    </source>
</evidence>
<sequence length="131" mass="14854">MARPTIAVVNDDPAFLELMQDLLNDENYSTVLLREGNGAYDAIRQQRPELVILDLRLEHPEAGWKTLELVRLDPETTDIPVIVCSADTRALRDKEDWLRDRDVKILEKPFNLDDLLTMVRDAIGSPAQADG</sequence>
<feature type="domain" description="Response regulatory" evidence="3">
    <location>
        <begin position="5"/>
        <end position="123"/>
    </location>
</feature>
<protein>
    <recommendedName>
        <fullName evidence="3">Response regulatory domain-containing protein</fullName>
    </recommendedName>
</protein>
<dbReference type="SMART" id="SM00448">
    <property type="entry name" value="REC"/>
    <property type="match status" value="1"/>
</dbReference>
<evidence type="ECO:0000313" key="5">
    <source>
        <dbReference type="Proteomes" id="UP000004221"/>
    </source>
</evidence>
<evidence type="ECO:0000259" key="3">
    <source>
        <dbReference type="PROSITE" id="PS50110"/>
    </source>
</evidence>
<dbReference type="GO" id="GO:0000160">
    <property type="term" value="P:phosphorelay signal transduction system"/>
    <property type="evidence" value="ECO:0007669"/>
    <property type="project" value="InterPro"/>
</dbReference>
<evidence type="ECO:0000313" key="4">
    <source>
        <dbReference type="EMBL" id="CCF86103.1"/>
    </source>
</evidence>
<proteinExistence type="predicted"/>
<name>I4EN40_9BACT</name>
<reference evidence="4 5" key="1">
    <citation type="journal article" date="2012" name="ISME J.">
        <title>Nitrification expanded: discovery, physiology and genomics of a nitrite-oxidizing bacterium from the phylum Chloroflexi.</title>
        <authorList>
            <person name="Sorokin D.Y."/>
            <person name="Lucker S."/>
            <person name="Vejmelkova D."/>
            <person name="Kostrikina N.A."/>
            <person name="Kleerebezem R."/>
            <person name="Rijpstra W.I."/>
            <person name="Damste J.S."/>
            <person name="Le Paslier D."/>
            <person name="Muyzer G."/>
            <person name="Wagner M."/>
            <person name="van Loosdrecht M.C."/>
            <person name="Daims H."/>
        </authorList>
    </citation>
    <scope>NUCLEOTIDE SEQUENCE [LARGE SCALE GENOMIC DNA]</scope>
    <source>
        <strain evidence="5">none</strain>
    </source>
</reference>
<dbReference type="Proteomes" id="UP000004221">
    <property type="component" value="Unassembled WGS sequence"/>
</dbReference>
<dbReference type="SUPFAM" id="SSF52172">
    <property type="entry name" value="CheY-like"/>
    <property type="match status" value="1"/>
</dbReference>
<dbReference type="InterPro" id="IPR001789">
    <property type="entry name" value="Sig_transdc_resp-reg_receiver"/>
</dbReference>
<dbReference type="RefSeq" id="WP_008481722.1">
    <property type="nucleotide sequence ID" value="NZ_CAGS01000701.1"/>
</dbReference>
<evidence type="ECO:0000256" key="2">
    <source>
        <dbReference type="PROSITE-ProRule" id="PRU00169"/>
    </source>
</evidence>
<gene>
    <name evidence="4" type="ORF">NITHO_730008</name>
</gene>
<comment type="caution">
    <text evidence="4">The sequence shown here is derived from an EMBL/GenBank/DDBJ whole genome shotgun (WGS) entry which is preliminary data.</text>
</comment>
<dbReference type="AlphaFoldDB" id="I4EN40"/>
<dbReference type="EMBL" id="CAGS01000701">
    <property type="protein sequence ID" value="CCF86103.1"/>
    <property type="molecule type" value="Genomic_DNA"/>
</dbReference>
<dbReference type="Gene3D" id="3.40.50.2300">
    <property type="match status" value="1"/>
</dbReference>
<dbReference type="InterPro" id="IPR050595">
    <property type="entry name" value="Bact_response_regulator"/>
</dbReference>
<keyword evidence="5" id="KW-1185">Reference proteome</keyword>
<dbReference type="OrthoDB" id="162272at2"/>
<keyword evidence="1 2" id="KW-0597">Phosphoprotein</keyword>
<dbReference type="Pfam" id="PF00072">
    <property type="entry name" value="Response_reg"/>
    <property type="match status" value="1"/>
</dbReference>
<dbReference type="PANTHER" id="PTHR44591:SF3">
    <property type="entry name" value="RESPONSE REGULATORY DOMAIN-CONTAINING PROTEIN"/>
    <property type="match status" value="1"/>
</dbReference>
<dbReference type="InterPro" id="IPR011006">
    <property type="entry name" value="CheY-like_superfamily"/>
</dbReference>
<feature type="modified residue" description="4-aspartylphosphate" evidence="2">
    <location>
        <position position="54"/>
    </location>
</feature>
<dbReference type="PANTHER" id="PTHR44591">
    <property type="entry name" value="STRESS RESPONSE REGULATOR PROTEIN 1"/>
    <property type="match status" value="1"/>
</dbReference>
<dbReference type="PROSITE" id="PS50110">
    <property type="entry name" value="RESPONSE_REGULATORY"/>
    <property type="match status" value="1"/>
</dbReference>
<accession>I4EN40</accession>
<organism evidence="4 5">
    <name type="scientific">Nitrolancea hollandica Lb</name>
    <dbReference type="NCBI Taxonomy" id="1129897"/>
    <lineage>
        <taxon>Bacteria</taxon>
        <taxon>Pseudomonadati</taxon>
        <taxon>Thermomicrobiota</taxon>
        <taxon>Thermomicrobia</taxon>
        <taxon>Sphaerobacterales</taxon>
        <taxon>Sphaerobacterineae</taxon>
        <taxon>Sphaerobacteraceae</taxon>
        <taxon>Nitrolancea</taxon>
    </lineage>
</organism>